<dbReference type="AlphaFoldDB" id="A0A2S4NAG7"/>
<dbReference type="SUPFAM" id="SSF54060">
    <property type="entry name" value="His-Me finger endonucleases"/>
    <property type="match status" value="1"/>
</dbReference>
<dbReference type="Gene3D" id="3.90.75.20">
    <property type="match status" value="1"/>
</dbReference>
<dbReference type="Pfam" id="PF07463">
    <property type="entry name" value="NUMOD4"/>
    <property type="match status" value="1"/>
</dbReference>
<accession>A0A2S4NAG7</accession>
<sequence length="192" mass="22909">MIVLYPNEIFKEVELPHKLTKNYAVSNYGRFISFEHDLNEGRLLNCSYTNGYKLFRYKMQKNNIISNKHVFIYKLVANAFLEKPTEAHTEIIHLDYQSNNDHVSNLKWVTPQEKKEHYENSPNVKIARLNLIEYNKKRDGKKLTSTQVIRLKRELANPSRKTRLKIIAKRFNISEMQLYRIKKGENWSHIEI</sequence>
<dbReference type="InterPro" id="IPR010902">
    <property type="entry name" value="NUMOD4"/>
</dbReference>
<dbReference type="Proteomes" id="UP000237056">
    <property type="component" value="Unassembled WGS sequence"/>
</dbReference>
<protein>
    <submittedName>
        <fullName evidence="2">NUMOD4 motif-containing protein</fullName>
    </submittedName>
</protein>
<evidence type="ECO:0000313" key="3">
    <source>
        <dbReference type="Proteomes" id="UP000237056"/>
    </source>
</evidence>
<feature type="domain" description="NUMOD4" evidence="1">
    <location>
        <begin position="8"/>
        <end position="53"/>
    </location>
</feature>
<name>A0A2S4NAG7_9FLAO</name>
<proteinExistence type="predicted"/>
<keyword evidence="3" id="KW-1185">Reference proteome</keyword>
<dbReference type="InterPro" id="IPR044925">
    <property type="entry name" value="His-Me_finger_sf"/>
</dbReference>
<reference evidence="2 3" key="1">
    <citation type="submission" date="2018-01" db="EMBL/GenBank/DDBJ databases">
        <title>Genomic Encyclopedia of Type Strains, Phase I: the one thousand microbial genomes (KMG-I) project.</title>
        <authorList>
            <person name="Goeker M."/>
        </authorList>
    </citation>
    <scope>NUCLEOTIDE SEQUENCE [LARGE SCALE GENOMIC DNA]</scope>
    <source>
        <strain evidence="2 3">DSM 17960</strain>
    </source>
</reference>
<evidence type="ECO:0000313" key="2">
    <source>
        <dbReference type="EMBL" id="POS02433.1"/>
    </source>
</evidence>
<dbReference type="GO" id="GO:0016788">
    <property type="term" value="F:hydrolase activity, acting on ester bonds"/>
    <property type="evidence" value="ECO:0007669"/>
    <property type="project" value="InterPro"/>
</dbReference>
<organism evidence="2 3">
    <name type="scientific">Flavobacterium croceum DSM 17960</name>
    <dbReference type="NCBI Taxonomy" id="1121886"/>
    <lineage>
        <taxon>Bacteria</taxon>
        <taxon>Pseudomonadati</taxon>
        <taxon>Bacteroidota</taxon>
        <taxon>Flavobacteriia</taxon>
        <taxon>Flavobacteriales</taxon>
        <taxon>Flavobacteriaceae</taxon>
        <taxon>Flavobacterium</taxon>
    </lineage>
</organism>
<dbReference type="EMBL" id="PQNY01000004">
    <property type="protein sequence ID" value="POS02433.1"/>
    <property type="molecule type" value="Genomic_DNA"/>
</dbReference>
<evidence type="ECO:0000259" key="1">
    <source>
        <dbReference type="Pfam" id="PF07463"/>
    </source>
</evidence>
<comment type="caution">
    <text evidence="2">The sequence shown here is derived from an EMBL/GenBank/DDBJ whole genome shotgun (WGS) entry which is preliminary data.</text>
</comment>
<gene>
    <name evidence="2" type="ORF">Q361_104155</name>
</gene>